<comment type="similarity">
    <text evidence="4">Belongs to the HypA/HybF family.</text>
</comment>
<evidence type="ECO:0000256" key="2">
    <source>
        <dbReference type="ARBA" id="ARBA00022723"/>
    </source>
</evidence>
<dbReference type="Pfam" id="PF01155">
    <property type="entry name" value="HypA"/>
    <property type="match status" value="1"/>
</dbReference>
<keyword evidence="6" id="KW-1185">Reference proteome</keyword>
<protein>
    <recommendedName>
        <fullName evidence="4">Hydrogenase maturation factor HypA</fullName>
    </recommendedName>
</protein>
<dbReference type="InterPro" id="IPR000688">
    <property type="entry name" value="HypA/HybF"/>
</dbReference>
<feature type="binding site" evidence="4">
    <location>
        <position position="73"/>
    </location>
    <ligand>
        <name>Zn(2+)</name>
        <dbReference type="ChEBI" id="CHEBI:29105"/>
    </ligand>
</feature>
<feature type="binding site" evidence="4">
    <location>
        <position position="2"/>
    </location>
    <ligand>
        <name>Ni(2+)</name>
        <dbReference type="ChEBI" id="CHEBI:49786"/>
    </ligand>
</feature>
<evidence type="ECO:0000313" key="6">
    <source>
        <dbReference type="Proteomes" id="UP000199514"/>
    </source>
</evidence>
<dbReference type="Gene3D" id="3.30.2320.80">
    <property type="match status" value="1"/>
</dbReference>
<keyword evidence="3 4" id="KW-0862">Zinc</keyword>
<dbReference type="AlphaFoldDB" id="A0A1I1I6U2"/>
<dbReference type="EMBL" id="FOLE01000004">
    <property type="protein sequence ID" value="SFC31755.1"/>
    <property type="molecule type" value="Genomic_DNA"/>
</dbReference>
<proteinExistence type="inferred from homology"/>
<sequence length="113" mass="12497">MHELSVVTSIVDTASRETAKIQGVAVQEIFLEIGKLSGVELASFHFVWPQCIKGTVLENALLHIAEPDGKARCAECEQFFPIEKLYDSCPHCGSPFKEIVGGKELRIKKLIIN</sequence>
<dbReference type="HAMAP" id="MF_00213">
    <property type="entry name" value="HypA_HybF"/>
    <property type="match status" value="1"/>
</dbReference>
<organism evidence="5 6">
    <name type="scientific">Flexibacter flexilis DSM 6793</name>
    <dbReference type="NCBI Taxonomy" id="927664"/>
    <lineage>
        <taxon>Bacteria</taxon>
        <taxon>Pseudomonadati</taxon>
        <taxon>Bacteroidota</taxon>
        <taxon>Cytophagia</taxon>
        <taxon>Cytophagales</taxon>
        <taxon>Flexibacteraceae</taxon>
        <taxon>Flexibacter</taxon>
    </lineage>
</organism>
<gene>
    <name evidence="4" type="primary">hypA</name>
    <name evidence="5" type="ORF">SAMN05421780_104231</name>
</gene>
<reference evidence="5 6" key="1">
    <citation type="submission" date="2016-10" db="EMBL/GenBank/DDBJ databases">
        <authorList>
            <person name="de Groot N.N."/>
        </authorList>
    </citation>
    <scope>NUCLEOTIDE SEQUENCE [LARGE SCALE GENOMIC DNA]</scope>
    <source>
        <strain evidence="5 6">DSM 6793</strain>
    </source>
</reference>
<dbReference type="GO" id="GO:0051604">
    <property type="term" value="P:protein maturation"/>
    <property type="evidence" value="ECO:0007669"/>
    <property type="project" value="InterPro"/>
</dbReference>
<dbReference type="STRING" id="927664.SAMN05421780_104231"/>
<comment type="function">
    <text evidence="4">Involved in the maturation of [NiFe] hydrogenases. Required for nickel insertion into the metal center of the hydrogenase.</text>
</comment>
<evidence type="ECO:0000256" key="4">
    <source>
        <dbReference type="HAMAP-Rule" id="MF_00213"/>
    </source>
</evidence>
<dbReference type="PANTHER" id="PTHR34535:SF3">
    <property type="entry name" value="HYDROGENASE MATURATION FACTOR HYPA"/>
    <property type="match status" value="1"/>
</dbReference>
<feature type="binding site" evidence="4">
    <location>
        <position position="92"/>
    </location>
    <ligand>
        <name>Zn(2+)</name>
        <dbReference type="ChEBI" id="CHEBI:29105"/>
    </ligand>
</feature>
<dbReference type="PANTHER" id="PTHR34535">
    <property type="entry name" value="HYDROGENASE MATURATION FACTOR HYPA"/>
    <property type="match status" value="1"/>
</dbReference>
<dbReference type="OrthoDB" id="9800361at2"/>
<evidence type="ECO:0000256" key="3">
    <source>
        <dbReference type="ARBA" id="ARBA00022833"/>
    </source>
</evidence>
<evidence type="ECO:0000256" key="1">
    <source>
        <dbReference type="ARBA" id="ARBA00022596"/>
    </source>
</evidence>
<dbReference type="GO" id="GO:0016151">
    <property type="term" value="F:nickel cation binding"/>
    <property type="evidence" value="ECO:0007669"/>
    <property type="project" value="UniProtKB-UniRule"/>
</dbReference>
<evidence type="ECO:0000313" key="5">
    <source>
        <dbReference type="EMBL" id="SFC31755.1"/>
    </source>
</evidence>
<feature type="binding site" evidence="4">
    <location>
        <position position="76"/>
    </location>
    <ligand>
        <name>Zn(2+)</name>
        <dbReference type="ChEBI" id="CHEBI:29105"/>
    </ligand>
</feature>
<name>A0A1I1I6U2_9BACT</name>
<keyword evidence="1 4" id="KW-0533">Nickel</keyword>
<keyword evidence="2 4" id="KW-0479">Metal-binding</keyword>
<dbReference type="GO" id="GO:0008270">
    <property type="term" value="F:zinc ion binding"/>
    <property type="evidence" value="ECO:0007669"/>
    <property type="project" value="UniProtKB-UniRule"/>
</dbReference>
<feature type="binding site" evidence="4">
    <location>
        <position position="89"/>
    </location>
    <ligand>
        <name>Zn(2+)</name>
        <dbReference type="ChEBI" id="CHEBI:29105"/>
    </ligand>
</feature>
<accession>A0A1I1I6U2</accession>
<dbReference type="PIRSF" id="PIRSF004761">
    <property type="entry name" value="Hydrgn_mat_HypA"/>
    <property type="match status" value="1"/>
</dbReference>
<dbReference type="RefSeq" id="WP_091511064.1">
    <property type="nucleotide sequence ID" value="NZ_FOLE01000004.1"/>
</dbReference>
<dbReference type="Proteomes" id="UP000199514">
    <property type="component" value="Unassembled WGS sequence"/>
</dbReference>